<evidence type="ECO:0000313" key="2">
    <source>
        <dbReference type="EMBL" id="MDI1491915.1"/>
    </source>
</evidence>
<name>A0AA43QX66_9LECA</name>
<keyword evidence="3" id="KW-1185">Reference proteome</keyword>
<reference evidence="2" key="1">
    <citation type="journal article" date="2023" name="Genome Biol. Evol.">
        <title>First Whole Genome Sequence and Flow Cytometry Genome Size Data for the Lichen-Forming Fungus Ramalina farinacea (Ascomycota).</title>
        <authorList>
            <person name="Llewellyn T."/>
            <person name="Mian S."/>
            <person name="Hill R."/>
            <person name="Leitch I.J."/>
            <person name="Gaya E."/>
        </authorList>
    </citation>
    <scope>NUCLEOTIDE SEQUENCE</scope>
    <source>
        <strain evidence="2">LIQ254RAFAR</strain>
    </source>
</reference>
<sequence>MDITDMLNTKVPSSSSMAEHHRQQQMSQQSRGLPSSLDNGTGYPSPAEPPQSMTMLTEDYQEPPPFDGLYIQQRHPSDGSSSHTGLSINTADSLGGVIWPVMSVSTPATDLMCALNPVVGSHLSNGTVEEAAAATARALASRPEQQQSPAGQQSQQSQQAHQPQQRPRKVSSGNSISDMGSPFSMSSPSERNYSPSPSADVPPLPMPGLNRHPSLHSYQSETFLPHLRPGFQQPSPRTSPSVNSPSPTLSGFGGPGGRNFQRPTVTSHPILPVLEPPANYEPRSGSGSPHLSGTSGWQSPVHPSSLGGMPSPMGAGGSLGDLPLYPDPPALTTSSVGSHMPMYLTHSNLRRNSTSQPDHYELARPRLGSSAGGAVW</sequence>
<accession>A0AA43QX66</accession>
<feature type="region of interest" description="Disordered" evidence="1">
    <location>
        <begin position="134"/>
        <end position="376"/>
    </location>
</feature>
<dbReference type="Proteomes" id="UP001161017">
    <property type="component" value="Unassembled WGS sequence"/>
</dbReference>
<feature type="compositionally biased region" description="Low complexity" evidence="1">
    <location>
        <begin position="134"/>
        <end position="165"/>
    </location>
</feature>
<dbReference type="EMBL" id="JAPUFD010000016">
    <property type="protein sequence ID" value="MDI1491915.1"/>
    <property type="molecule type" value="Genomic_DNA"/>
</dbReference>
<proteinExistence type="predicted"/>
<feature type="compositionally biased region" description="Low complexity" evidence="1">
    <location>
        <begin position="303"/>
        <end position="313"/>
    </location>
</feature>
<evidence type="ECO:0000313" key="3">
    <source>
        <dbReference type="Proteomes" id="UP001161017"/>
    </source>
</evidence>
<comment type="caution">
    <text evidence="2">The sequence shown here is derived from an EMBL/GenBank/DDBJ whole genome shotgun (WGS) entry which is preliminary data.</text>
</comment>
<protein>
    <submittedName>
        <fullName evidence="2">Uncharacterized protein</fullName>
    </submittedName>
</protein>
<gene>
    <name evidence="2" type="ORF">OHK93_003126</name>
</gene>
<feature type="compositionally biased region" description="Polar residues" evidence="1">
    <location>
        <begin position="285"/>
        <end position="302"/>
    </location>
</feature>
<feature type="compositionally biased region" description="Polar residues" evidence="1">
    <location>
        <begin position="78"/>
        <end position="87"/>
    </location>
</feature>
<feature type="compositionally biased region" description="Polar residues" evidence="1">
    <location>
        <begin position="171"/>
        <end position="197"/>
    </location>
</feature>
<evidence type="ECO:0000256" key="1">
    <source>
        <dbReference type="SAM" id="MobiDB-lite"/>
    </source>
</evidence>
<feature type="region of interest" description="Disordered" evidence="1">
    <location>
        <begin position="1"/>
        <end position="87"/>
    </location>
</feature>
<feature type="compositionally biased region" description="Polar residues" evidence="1">
    <location>
        <begin position="232"/>
        <end position="249"/>
    </location>
</feature>
<feature type="compositionally biased region" description="Polar residues" evidence="1">
    <location>
        <begin position="345"/>
        <end position="357"/>
    </location>
</feature>
<dbReference type="AlphaFoldDB" id="A0AA43QX66"/>
<organism evidence="2 3">
    <name type="scientific">Ramalina farinacea</name>
    <dbReference type="NCBI Taxonomy" id="258253"/>
    <lineage>
        <taxon>Eukaryota</taxon>
        <taxon>Fungi</taxon>
        <taxon>Dikarya</taxon>
        <taxon>Ascomycota</taxon>
        <taxon>Pezizomycotina</taxon>
        <taxon>Lecanoromycetes</taxon>
        <taxon>OSLEUM clade</taxon>
        <taxon>Lecanoromycetidae</taxon>
        <taxon>Lecanorales</taxon>
        <taxon>Lecanorineae</taxon>
        <taxon>Ramalinaceae</taxon>
        <taxon>Ramalina</taxon>
    </lineage>
</organism>
<feature type="compositionally biased region" description="Polar residues" evidence="1">
    <location>
        <begin position="1"/>
        <end position="17"/>
    </location>
</feature>